<dbReference type="EMBL" id="ML122266">
    <property type="protein sequence ID" value="RPD60311.1"/>
    <property type="molecule type" value="Genomic_DNA"/>
</dbReference>
<dbReference type="OrthoDB" id="3223806at2759"/>
<evidence type="ECO:0000313" key="4">
    <source>
        <dbReference type="EMBL" id="RPD60311.1"/>
    </source>
</evidence>
<dbReference type="GO" id="GO:0004197">
    <property type="term" value="F:cysteine-type endopeptidase activity"/>
    <property type="evidence" value="ECO:0007669"/>
    <property type="project" value="InterPro"/>
</dbReference>
<evidence type="ECO:0000256" key="1">
    <source>
        <dbReference type="ARBA" id="ARBA00009005"/>
    </source>
</evidence>
<evidence type="ECO:0000313" key="5">
    <source>
        <dbReference type="Proteomes" id="UP000313359"/>
    </source>
</evidence>
<dbReference type="Proteomes" id="UP000313359">
    <property type="component" value="Unassembled WGS sequence"/>
</dbReference>
<proteinExistence type="inferred from homology"/>
<dbReference type="Pfam" id="PF00656">
    <property type="entry name" value="Peptidase_C14"/>
    <property type="match status" value="1"/>
</dbReference>
<comment type="similarity">
    <text evidence="1">Belongs to the peptidase C14B family.</text>
</comment>
<dbReference type="Gene3D" id="3.40.50.12660">
    <property type="match status" value="1"/>
</dbReference>
<dbReference type="InterPro" id="IPR011600">
    <property type="entry name" value="Pept_C14_caspase"/>
</dbReference>
<accession>A0A5C2S9A2</accession>
<feature type="region of interest" description="Disordered" evidence="2">
    <location>
        <begin position="448"/>
        <end position="471"/>
    </location>
</feature>
<feature type="domain" description="Peptidase C14 caspase" evidence="3">
    <location>
        <begin position="29"/>
        <end position="428"/>
    </location>
</feature>
<evidence type="ECO:0000256" key="2">
    <source>
        <dbReference type="SAM" id="MobiDB-lite"/>
    </source>
</evidence>
<evidence type="ECO:0000259" key="3">
    <source>
        <dbReference type="Pfam" id="PF00656"/>
    </source>
</evidence>
<sequence>MAPSLRHRPTRTSTLNTLKSWASPRKPARKGLIIAISYKNSVDPRIRELHFPHKDGNDWRSLMISKYNFAEDDITMMLDDEDTPPHLLPTKENILREIKALVEGAQPKDRFMLYFSGHSTQMPSTSYTEVDGLDEAMVTYSPTGHNHPTIIDDTLNELLVEPLPVDAFLTAIFDSCHSGTLLDLEHYTCNSVWFPWCNRGPRDLRKSRWRDVLRKDGLVAEMYTDEPIRLDIPIAEAVSNAVEDRDERTPMAPVEKPSVRIYERARTGEDTLVKRNITVEDRPPHEKERRQFVITRSSTLEVVRRHDSFLDARKPRRWISFHNFNLMTTLVRDAAMAAFRMPRSTSPESLLPCEGWCKPTTRKMNAQVISIAACQDPQRTWESKDGWTMTQSLISVLDVDPHPPLRELIKAVGHDLHRKTTLKLHAWGERRIAKWNKSGRHGQIPDVEIVNGAEPSLGSSEPLREDAPFQP</sequence>
<feature type="compositionally biased region" description="Basic and acidic residues" evidence="2">
    <location>
        <begin position="462"/>
        <end position="471"/>
    </location>
</feature>
<gene>
    <name evidence="4" type="ORF">L227DRAFT_98386</name>
</gene>
<dbReference type="AlphaFoldDB" id="A0A5C2S9A2"/>
<reference evidence="4" key="1">
    <citation type="journal article" date="2018" name="Genome Biol. Evol.">
        <title>Genomics and development of Lentinus tigrinus, a white-rot wood-decaying mushroom with dimorphic fruiting bodies.</title>
        <authorList>
            <person name="Wu B."/>
            <person name="Xu Z."/>
            <person name="Knudson A."/>
            <person name="Carlson A."/>
            <person name="Chen N."/>
            <person name="Kovaka S."/>
            <person name="LaButti K."/>
            <person name="Lipzen A."/>
            <person name="Pennachio C."/>
            <person name="Riley R."/>
            <person name="Schakwitz W."/>
            <person name="Umezawa K."/>
            <person name="Ohm R.A."/>
            <person name="Grigoriev I.V."/>
            <person name="Nagy L.G."/>
            <person name="Gibbons J."/>
            <person name="Hibbett D."/>
        </authorList>
    </citation>
    <scope>NUCLEOTIDE SEQUENCE [LARGE SCALE GENOMIC DNA]</scope>
    <source>
        <strain evidence="4">ALCF2SS1-6</strain>
    </source>
</reference>
<name>A0A5C2S9A2_9APHY</name>
<organism evidence="4 5">
    <name type="scientific">Lentinus tigrinus ALCF2SS1-6</name>
    <dbReference type="NCBI Taxonomy" id="1328759"/>
    <lineage>
        <taxon>Eukaryota</taxon>
        <taxon>Fungi</taxon>
        <taxon>Dikarya</taxon>
        <taxon>Basidiomycota</taxon>
        <taxon>Agaricomycotina</taxon>
        <taxon>Agaricomycetes</taxon>
        <taxon>Polyporales</taxon>
        <taxon>Polyporaceae</taxon>
        <taxon>Lentinus</taxon>
    </lineage>
</organism>
<dbReference type="GO" id="GO:0005737">
    <property type="term" value="C:cytoplasm"/>
    <property type="evidence" value="ECO:0007669"/>
    <property type="project" value="TreeGrafter"/>
</dbReference>
<dbReference type="PANTHER" id="PTHR48104:SF30">
    <property type="entry name" value="METACASPASE-1"/>
    <property type="match status" value="1"/>
</dbReference>
<dbReference type="PANTHER" id="PTHR48104">
    <property type="entry name" value="METACASPASE-4"/>
    <property type="match status" value="1"/>
</dbReference>
<dbReference type="InterPro" id="IPR050452">
    <property type="entry name" value="Metacaspase"/>
</dbReference>
<dbReference type="GO" id="GO:0006508">
    <property type="term" value="P:proteolysis"/>
    <property type="evidence" value="ECO:0007669"/>
    <property type="project" value="InterPro"/>
</dbReference>
<protein>
    <recommendedName>
        <fullName evidence="3">Peptidase C14 caspase domain-containing protein</fullName>
    </recommendedName>
</protein>
<keyword evidence="5" id="KW-1185">Reference proteome</keyword>